<sequence>MNELIESSVIPQSMVEQLRVKLKQLKITKKELKKIIDEVIKEYKSALVEPGEAVGTVAAQSIGEPGTQMTLKTFHYAGAAEFNVTLGLPRLEEILDAKKNPSTPMMEVYLKDEVKNDEEKVRAISRKIELTKIENVAQSVEIDLANMIIKITLDPSLMEDKGVSYNDIKEKLEALHKGEVTVEGNIIKFNPETNDLAQLQQLLQKIQDLTLNGIKGIKRVVIRKEGDEYAISTDGSNLKDVLMIPEVDVRRTTTNHIGEIAEVLGIEAARNAIIREAVSVLEEQGLDVDIRHIMLVADLMTFDGYISQIGRHGISGKKPSVLARAAFEKTVQNLFEASVRGDFDELKGIAENVIIGQTIPVGTGLIGLLMEHSRKEE</sequence>
<reference evidence="11" key="1">
    <citation type="journal article" date="2017" name="Nature">
        <title>Asgard archaea illuminate the origin of eukaryotic cellular complexity.</title>
        <authorList>
            <person name="Zaremba-Niedzwiedzka K."/>
            <person name="Caceres E.F."/>
            <person name="Saw J.H."/>
            <person name="Backstrom D."/>
            <person name="Juzokaite L."/>
            <person name="Vancaester E."/>
            <person name="Seitz K.W."/>
            <person name="Anantharaman K."/>
            <person name="Starnawski P."/>
            <person name="Kjeldsen K.U."/>
            <person name="Scott M.B."/>
            <person name="Nunoura T."/>
            <person name="Banfield J.F."/>
            <person name="Schramm A."/>
            <person name="Baker B.J."/>
            <person name="Spang A."/>
            <person name="Ettema T.J.G."/>
        </authorList>
    </citation>
    <scope>NUCLEOTIDE SEQUENCE</scope>
    <source>
        <strain evidence="11">LCB_4</strain>
    </source>
</reference>
<proteinExistence type="inferred from homology"/>
<dbReference type="InterPro" id="IPR007081">
    <property type="entry name" value="RNA_pol_Rpb1_5"/>
</dbReference>
<keyword evidence="6 8" id="KW-0804">Transcription</keyword>
<dbReference type="GO" id="GO:0006351">
    <property type="term" value="P:DNA-templated transcription"/>
    <property type="evidence" value="ECO:0007669"/>
    <property type="project" value="UniProtKB-UniRule"/>
</dbReference>
<comment type="function">
    <text evidence="8">DNA-dependent RNA polymerase (RNAP) catalyzes the transcription of DNA into RNA using the four ribonucleoside triphosphates as substrates. Forms part of the jaw domain.</text>
</comment>
<keyword evidence="3 8" id="KW-0808">Transferase</keyword>
<dbReference type="EMBL" id="CP091871">
    <property type="protein sequence ID" value="WEU41114.1"/>
    <property type="molecule type" value="Genomic_DNA"/>
</dbReference>
<dbReference type="KEGG" id="oyw:OdinLCB4_001635"/>
<evidence type="ECO:0000256" key="4">
    <source>
        <dbReference type="ARBA" id="ARBA00022695"/>
    </source>
</evidence>
<evidence type="ECO:0000256" key="5">
    <source>
        <dbReference type="ARBA" id="ARBA00023125"/>
    </source>
</evidence>
<keyword evidence="1 8" id="KW-0240">DNA-directed RNA polymerase</keyword>
<dbReference type="InterPro" id="IPR012757">
    <property type="entry name" value="RPO1C"/>
</dbReference>
<evidence type="ECO:0000256" key="8">
    <source>
        <dbReference type="HAMAP-Rule" id="MF_00411"/>
    </source>
</evidence>
<dbReference type="AlphaFoldDB" id="A0AAF0D3N5"/>
<dbReference type="EC" id="2.7.7.6" evidence="8"/>
<evidence type="ECO:0000256" key="3">
    <source>
        <dbReference type="ARBA" id="ARBA00022679"/>
    </source>
</evidence>
<protein>
    <recommendedName>
        <fullName evidence="8">DNA-directed RNA polymerase subunit Rpo1C</fullName>
        <ecNumber evidence="8">2.7.7.6</ecNumber>
    </recommendedName>
    <alternativeName>
        <fullName evidence="8">DNA-directed RNA polymerase subunit A''</fullName>
    </alternativeName>
</protein>
<comment type="catalytic activity">
    <reaction evidence="7 8">
        <text>RNA(n) + a ribonucleoside 5'-triphosphate = RNA(n+1) + diphosphate</text>
        <dbReference type="Rhea" id="RHEA:21248"/>
        <dbReference type="Rhea" id="RHEA-COMP:14527"/>
        <dbReference type="Rhea" id="RHEA-COMP:17342"/>
        <dbReference type="ChEBI" id="CHEBI:33019"/>
        <dbReference type="ChEBI" id="CHEBI:61557"/>
        <dbReference type="ChEBI" id="CHEBI:140395"/>
        <dbReference type="EC" id="2.7.7.6"/>
    </reaction>
</comment>
<evidence type="ECO:0000256" key="7">
    <source>
        <dbReference type="ARBA" id="ARBA00048552"/>
    </source>
</evidence>
<dbReference type="NCBIfam" id="TIGR02389">
    <property type="entry name" value="RNA_pol_rpoA2"/>
    <property type="match status" value="1"/>
</dbReference>
<evidence type="ECO:0000256" key="2">
    <source>
        <dbReference type="ARBA" id="ARBA00022490"/>
    </source>
</evidence>
<evidence type="ECO:0000256" key="9">
    <source>
        <dbReference type="SAM" id="Coils"/>
    </source>
</evidence>
<reference evidence="11" key="2">
    <citation type="journal article" date="2022" name="Nat. Microbiol.">
        <title>A closed Candidatus Odinarchaeum chromosome exposes Asgard archaeal viruses.</title>
        <authorList>
            <person name="Tamarit D."/>
            <person name="Caceres E.F."/>
            <person name="Krupovic M."/>
            <person name="Nijland R."/>
            <person name="Eme L."/>
            <person name="Robinson N.P."/>
            <person name="Ettema T.J.G."/>
        </authorList>
    </citation>
    <scope>NUCLEOTIDE SEQUENCE</scope>
    <source>
        <strain evidence="11">LCB_4</strain>
    </source>
</reference>
<dbReference type="InterPro" id="IPR045867">
    <property type="entry name" value="DNA-dir_RpoC_beta_prime"/>
</dbReference>
<accession>A0AAF0D3N5</accession>
<name>A0AAF0D3N5_ODILC</name>
<evidence type="ECO:0000313" key="11">
    <source>
        <dbReference type="EMBL" id="WEU41114.1"/>
    </source>
</evidence>
<evidence type="ECO:0000259" key="10">
    <source>
        <dbReference type="Pfam" id="PF04998"/>
    </source>
</evidence>
<gene>
    <name evidence="8 11" type="primary">rpoA2</name>
    <name evidence="8" type="synonym">rpo1C</name>
    <name evidence="11" type="ORF">OdinLCB4_001635</name>
</gene>
<organism evidence="11 12">
    <name type="scientific">Odinarchaeota yellowstonii (strain LCB_4)</name>
    <dbReference type="NCBI Taxonomy" id="1841599"/>
    <lineage>
        <taxon>Archaea</taxon>
        <taxon>Promethearchaeati</taxon>
        <taxon>Candidatus Odinarchaeota</taxon>
        <taxon>Candidatus Odinarchaeia</taxon>
        <taxon>Candidatus Odinarchaeales</taxon>
        <taxon>Candidatus Odinarchaeaceae</taxon>
        <taxon>Candidatus Odinarchaeum</taxon>
    </lineage>
</organism>
<evidence type="ECO:0000313" key="12">
    <source>
        <dbReference type="Proteomes" id="UP000186851"/>
    </source>
</evidence>
<feature type="domain" description="RNA polymerase Rpb1" evidence="10">
    <location>
        <begin position="41"/>
        <end position="320"/>
    </location>
</feature>
<dbReference type="GO" id="GO:0003899">
    <property type="term" value="F:DNA-directed RNA polymerase activity"/>
    <property type="evidence" value="ECO:0007669"/>
    <property type="project" value="UniProtKB-UniRule"/>
</dbReference>
<dbReference type="Pfam" id="PF04998">
    <property type="entry name" value="RNA_pol_Rpb1_5"/>
    <property type="match status" value="1"/>
</dbReference>
<evidence type="ECO:0000256" key="6">
    <source>
        <dbReference type="ARBA" id="ARBA00023163"/>
    </source>
</evidence>
<keyword evidence="5 8" id="KW-0238">DNA-binding</keyword>
<dbReference type="SUPFAM" id="SSF64484">
    <property type="entry name" value="beta and beta-prime subunits of DNA dependent RNA-polymerase"/>
    <property type="match status" value="1"/>
</dbReference>
<comment type="similarity">
    <text evidence="8">Belongs to the RNA polymerase beta' chain family.</text>
</comment>
<dbReference type="PANTHER" id="PTHR19376">
    <property type="entry name" value="DNA-DIRECTED RNA POLYMERASE"/>
    <property type="match status" value="1"/>
</dbReference>
<dbReference type="GO" id="GO:0003677">
    <property type="term" value="F:DNA binding"/>
    <property type="evidence" value="ECO:0007669"/>
    <property type="project" value="UniProtKB-UniRule"/>
</dbReference>
<evidence type="ECO:0000256" key="1">
    <source>
        <dbReference type="ARBA" id="ARBA00022478"/>
    </source>
</evidence>
<keyword evidence="4 8" id="KW-0548">Nucleotidyltransferase</keyword>
<comment type="subunit">
    <text evidence="8">Part of the RNA polymerase complex.</text>
</comment>
<dbReference type="Gene3D" id="1.10.150.390">
    <property type="match status" value="1"/>
</dbReference>
<keyword evidence="9" id="KW-0175">Coiled coil</keyword>
<dbReference type="HAMAP" id="MF_00411">
    <property type="entry name" value="RNApol_arch_Rpo1C"/>
    <property type="match status" value="1"/>
</dbReference>
<keyword evidence="2 8" id="KW-0963">Cytoplasm</keyword>
<feature type="coiled-coil region" evidence="9">
    <location>
        <begin position="15"/>
        <end position="49"/>
    </location>
</feature>
<dbReference type="CDD" id="cd06528">
    <property type="entry name" value="RNAP_A"/>
    <property type="match status" value="1"/>
</dbReference>
<dbReference type="GO" id="GO:0000428">
    <property type="term" value="C:DNA-directed RNA polymerase complex"/>
    <property type="evidence" value="ECO:0007669"/>
    <property type="project" value="UniProtKB-KW"/>
</dbReference>
<dbReference type="PANTHER" id="PTHR19376:SF32">
    <property type="entry name" value="DNA-DIRECTED RNA POLYMERASE III SUBUNIT RPC1"/>
    <property type="match status" value="1"/>
</dbReference>
<dbReference type="GO" id="GO:0005737">
    <property type="term" value="C:cytoplasm"/>
    <property type="evidence" value="ECO:0007669"/>
    <property type="project" value="UniProtKB-SubCell"/>
</dbReference>
<dbReference type="Proteomes" id="UP000186851">
    <property type="component" value="Chromosome"/>
</dbReference>
<comment type="subcellular location">
    <subcellularLocation>
        <location evidence="8">Cytoplasm</location>
    </subcellularLocation>
</comment>